<reference evidence="2 3" key="1">
    <citation type="submission" date="2023-11" db="EMBL/GenBank/DDBJ databases">
        <title>Actinomadura monticuli sp. nov., isolated from volcanic ash.</title>
        <authorList>
            <person name="Lee S.D."/>
            <person name="Yang H."/>
            <person name="Kim I.S."/>
        </authorList>
    </citation>
    <scope>NUCLEOTIDE SEQUENCE [LARGE SCALE GENOMIC DNA]</scope>
    <source>
        <strain evidence="2 3">DLS-62</strain>
    </source>
</reference>
<dbReference type="Pfam" id="PF07929">
    <property type="entry name" value="PRiA4_ORF3"/>
    <property type="match status" value="1"/>
</dbReference>
<dbReference type="EMBL" id="JAXCEI010000001">
    <property type="protein sequence ID" value="MFA1537799.1"/>
    <property type="molecule type" value="Genomic_DNA"/>
</dbReference>
<evidence type="ECO:0000313" key="2">
    <source>
        <dbReference type="EMBL" id="MFA1537799.1"/>
    </source>
</evidence>
<dbReference type="PANTHER" id="PTHR41878:SF1">
    <property type="entry name" value="TNPR PROTEIN"/>
    <property type="match status" value="1"/>
</dbReference>
<feature type="domain" description="Plasmid pRiA4b Orf3-like" evidence="1">
    <location>
        <begin position="363"/>
        <end position="488"/>
    </location>
</feature>
<dbReference type="Gene3D" id="3.10.290.30">
    <property type="entry name" value="MM3350-like"/>
    <property type="match status" value="1"/>
</dbReference>
<comment type="caution">
    <text evidence="2">The sequence shown here is derived from an EMBL/GenBank/DDBJ whole genome shotgun (WGS) entry which is preliminary data.</text>
</comment>
<keyword evidence="3" id="KW-1185">Reference proteome</keyword>
<evidence type="ECO:0000313" key="3">
    <source>
        <dbReference type="Proteomes" id="UP001569963"/>
    </source>
</evidence>
<dbReference type="InterPro" id="IPR024047">
    <property type="entry name" value="MM3350-like_sf"/>
</dbReference>
<accession>A0ABV4Q5K2</accession>
<sequence length="514" mass="56146">MNTEPPHAWNAPAFVLTRRVADWAADAVPVTASGMPRPADIPLLGRAVSIPTPAKVNRLAYVPELHRAWRIAVATGLVEVGPKTAKATGLAPDTCDDAADRWLAGVREAISGDAEFVTLTVAAALAEDPAPVDLEEVCDRTDQALRARPWKHREAFRYFEDPVPEALALLGVLGMASDTALTPAGRWAFMRLRPPVITPSMGVRELLSALEDCHHDTAADLAAPWLDARPSAAAATELLAEAASSAARRRATALDLVEGLPFAGAAWQNVTADPVLGPAARRWQWEHGLRNEVPPEDDIWMTVEEMAVNLDADPAYVLDRFHDLPGRAADDRLTVVASSGHPERDAVLTALTALAARTSRPRICQLKISLTGWGAWRRVMVRATATLYDLHQIIQTVFDWDDDHLHLFTAPDGRRYSDLLRADLDASDSGGVRICEVLPTPSARLRYVYDLGDEWRHEITLQKIIPADPNTIYPACTAGNGDSPIEDSWTDEGTSYPTRPFNLEEISTRLTKHA</sequence>
<dbReference type="SUPFAM" id="SSF159941">
    <property type="entry name" value="MM3350-like"/>
    <property type="match status" value="1"/>
</dbReference>
<dbReference type="InterPro" id="IPR012912">
    <property type="entry name" value="Plasmid_pRiA4b_Orf3-like"/>
</dbReference>
<proteinExistence type="predicted"/>
<dbReference type="PANTHER" id="PTHR41878">
    <property type="entry name" value="LEXA REPRESSOR-RELATED"/>
    <property type="match status" value="1"/>
</dbReference>
<organism evidence="2 3">
    <name type="scientific">Actinomadura monticuli</name>
    <dbReference type="NCBI Taxonomy" id="3097367"/>
    <lineage>
        <taxon>Bacteria</taxon>
        <taxon>Bacillati</taxon>
        <taxon>Actinomycetota</taxon>
        <taxon>Actinomycetes</taxon>
        <taxon>Streptosporangiales</taxon>
        <taxon>Thermomonosporaceae</taxon>
        <taxon>Actinomadura</taxon>
    </lineage>
</organism>
<name>A0ABV4Q5K2_9ACTN</name>
<dbReference type="Proteomes" id="UP001569963">
    <property type="component" value="Unassembled WGS sequence"/>
</dbReference>
<gene>
    <name evidence="2" type="ORF">SM611_02555</name>
</gene>
<dbReference type="RefSeq" id="WP_371947128.1">
    <property type="nucleotide sequence ID" value="NZ_JAXCEI010000001.1"/>
</dbReference>
<evidence type="ECO:0000259" key="1">
    <source>
        <dbReference type="Pfam" id="PF07929"/>
    </source>
</evidence>
<protein>
    <submittedName>
        <fullName evidence="2">Plasmid pRiA4b ORF-3 family protein</fullName>
    </submittedName>
</protein>